<dbReference type="CDD" id="cd01127">
    <property type="entry name" value="TrwB_TraG_TraD_VirD4"/>
    <property type="match status" value="1"/>
</dbReference>
<evidence type="ECO:0000256" key="2">
    <source>
        <dbReference type="ARBA" id="ARBA00008806"/>
    </source>
</evidence>
<feature type="compositionally biased region" description="Polar residues" evidence="7">
    <location>
        <begin position="508"/>
        <end position="523"/>
    </location>
</feature>
<dbReference type="EMBL" id="SDGZ01000025">
    <property type="protein sequence ID" value="TYC48008.1"/>
    <property type="molecule type" value="Genomic_DNA"/>
</dbReference>
<evidence type="ECO:0000313" key="9">
    <source>
        <dbReference type="EMBL" id="TYC48008.1"/>
    </source>
</evidence>
<comment type="caution">
    <text evidence="9">The sequence shown here is derived from an EMBL/GenBank/DDBJ whole genome shotgun (WGS) entry which is preliminary data.</text>
</comment>
<dbReference type="InterPro" id="IPR027417">
    <property type="entry name" value="P-loop_NTPase"/>
</dbReference>
<keyword evidence="6 8" id="KW-0472">Membrane</keyword>
<dbReference type="NCBIfam" id="NF045973">
    <property type="entry name" value="conju_CD1115"/>
    <property type="match status" value="1"/>
</dbReference>
<evidence type="ECO:0000313" key="10">
    <source>
        <dbReference type="Proteomes" id="UP000371977"/>
    </source>
</evidence>
<evidence type="ECO:0000256" key="4">
    <source>
        <dbReference type="ARBA" id="ARBA00022692"/>
    </source>
</evidence>
<dbReference type="GO" id="GO:0005886">
    <property type="term" value="C:plasma membrane"/>
    <property type="evidence" value="ECO:0007669"/>
    <property type="project" value="UniProtKB-SubCell"/>
</dbReference>
<dbReference type="PANTHER" id="PTHR37937:SF1">
    <property type="entry name" value="CONJUGATIVE TRANSFER: DNA TRANSPORT"/>
    <property type="match status" value="1"/>
</dbReference>
<sequence length="606" mass="69540">MQTYKKNGKIYFVISMILAAVGFILGNWVVSAPGLTGLDKFVYVTSSLGWHELADHLLNYVFMFNWWSVGAAGIGMILGMFLYMYGNDHGIYRVGEEHGSARFAKPEEMKKYQDKNPDNNIIFTENAQMGLFNRNLDRDAQRNKNTVVIGGPGAGKTFNYVKPNIMQMNASFVTTDPKDLLVHEMGQMLEDNGYKVKVFDLASLGESTGFNSDTFNVFNYMKTELDIDRVLESITESTKKGDKGGEDFWVQAEATLIRAFIGYLWFDGRENDYTPHLGMVADMLRFTERKDPKKLSPVEDWFEELNEKVPNNYAYKQWQSFNNNFRSETRTSVIAIATARYSVFDHDDVIDMIKRDTMDIESWNEEKTAVFIGLPETSTAFNFLAAIFVTTIMETLRHKADRTLNGTYKPKTADGRLLHVRFILDEFANIGKIPNVDKALATFRSREMSVVIILQALDQLKVMYKNGWASMINLADTLLFLGGDEKETVEYLSKRAGKQTIQLRNHTVQNSTRGGSENRQTQGRDLMTPDEIGRLPGDNALLFVSREYVYMDHKYKVTDHKYADQLANDPYDPNWYKYRRFRNETEELLYMVDPENVIDHGELEVI</sequence>
<gene>
    <name evidence="9" type="ORF">ESZ50_10290</name>
</gene>
<feature type="transmembrane region" description="Helical" evidence="8">
    <location>
        <begin position="66"/>
        <end position="85"/>
    </location>
</feature>
<dbReference type="InterPro" id="IPR051539">
    <property type="entry name" value="T4SS-coupling_protein"/>
</dbReference>
<evidence type="ECO:0000256" key="5">
    <source>
        <dbReference type="ARBA" id="ARBA00022989"/>
    </source>
</evidence>
<name>A0A6C2C1Y5_9LACO</name>
<evidence type="ECO:0000256" key="7">
    <source>
        <dbReference type="SAM" id="MobiDB-lite"/>
    </source>
</evidence>
<keyword evidence="3" id="KW-1003">Cell membrane</keyword>
<dbReference type="AlphaFoldDB" id="A0A6C2C1Y5"/>
<feature type="region of interest" description="Disordered" evidence="7">
    <location>
        <begin position="508"/>
        <end position="528"/>
    </location>
</feature>
<reference evidence="9 10" key="1">
    <citation type="submission" date="2019-01" db="EMBL/GenBank/DDBJ databases">
        <title>Weissella sp. nov., a novel lactic acid bacterium isolated from animal feces.</title>
        <authorList>
            <person name="Wang L.-T."/>
        </authorList>
    </citation>
    <scope>NUCLEOTIDE SEQUENCE [LARGE SCALE GENOMIC DNA]</scope>
    <source>
        <strain evidence="9 10">8H-2</strain>
    </source>
</reference>
<dbReference type="RefSeq" id="WP_148623686.1">
    <property type="nucleotide sequence ID" value="NZ_SDGZ01000025.1"/>
</dbReference>
<organism evidence="9 10">
    <name type="scientific">Weissella muntiaci</name>
    <dbReference type="NCBI Taxonomy" id="2508881"/>
    <lineage>
        <taxon>Bacteria</taxon>
        <taxon>Bacillati</taxon>
        <taxon>Bacillota</taxon>
        <taxon>Bacilli</taxon>
        <taxon>Lactobacillales</taxon>
        <taxon>Lactobacillaceae</taxon>
        <taxon>Weissella</taxon>
    </lineage>
</organism>
<keyword evidence="4 8" id="KW-0812">Transmembrane</keyword>
<evidence type="ECO:0000256" key="1">
    <source>
        <dbReference type="ARBA" id="ARBA00004651"/>
    </source>
</evidence>
<evidence type="ECO:0000256" key="8">
    <source>
        <dbReference type="SAM" id="Phobius"/>
    </source>
</evidence>
<dbReference type="Gene3D" id="3.40.50.300">
    <property type="entry name" value="P-loop containing nucleotide triphosphate hydrolases"/>
    <property type="match status" value="1"/>
</dbReference>
<proteinExistence type="inferred from homology"/>
<feature type="transmembrane region" description="Helical" evidence="8">
    <location>
        <begin position="12"/>
        <end position="30"/>
    </location>
</feature>
<accession>A0A6C2C1Y5</accession>
<keyword evidence="5 8" id="KW-1133">Transmembrane helix</keyword>
<dbReference type="PANTHER" id="PTHR37937">
    <property type="entry name" value="CONJUGATIVE TRANSFER: DNA TRANSPORT"/>
    <property type="match status" value="1"/>
</dbReference>
<comment type="subcellular location">
    <subcellularLocation>
        <location evidence="1">Cell membrane</location>
        <topology evidence="1">Multi-pass membrane protein</topology>
    </subcellularLocation>
</comment>
<keyword evidence="10" id="KW-1185">Reference proteome</keyword>
<dbReference type="Pfam" id="PF02534">
    <property type="entry name" value="T4SS-DNA_transf"/>
    <property type="match status" value="1"/>
</dbReference>
<dbReference type="OrthoDB" id="9766496at2"/>
<comment type="similarity">
    <text evidence="2">Belongs to the VirD4/TraG family.</text>
</comment>
<evidence type="ECO:0000256" key="3">
    <source>
        <dbReference type="ARBA" id="ARBA00022475"/>
    </source>
</evidence>
<protein>
    <submittedName>
        <fullName evidence="9">Type IV secretory system conjugative DNA transfer family protein</fullName>
    </submittedName>
</protein>
<evidence type="ECO:0000256" key="6">
    <source>
        <dbReference type="ARBA" id="ARBA00023136"/>
    </source>
</evidence>
<dbReference type="SUPFAM" id="SSF52540">
    <property type="entry name" value="P-loop containing nucleoside triphosphate hydrolases"/>
    <property type="match status" value="1"/>
</dbReference>
<dbReference type="Proteomes" id="UP000371977">
    <property type="component" value="Unassembled WGS sequence"/>
</dbReference>
<dbReference type="InterPro" id="IPR003688">
    <property type="entry name" value="TraG/VirD4"/>
</dbReference>